<dbReference type="EMBL" id="PEDP01001288">
    <property type="protein sequence ID" value="POS83894.1"/>
    <property type="molecule type" value="Genomic_DNA"/>
</dbReference>
<dbReference type="Proteomes" id="UP000237438">
    <property type="component" value="Unassembled WGS sequence"/>
</dbReference>
<accession>A0A2S4PPF9</accession>
<dbReference type="Gene3D" id="1.20.1280.50">
    <property type="match status" value="2"/>
</dbReference>
<dbReference type="STRING" id="225359.A0A2S4PPF9"/>
<dbReference type="PANTHER" id="PTHR31672">
    <property type="entry name" value="BNACNNG10540D PROTEIN"/>
    <property type="match status" value="1"/>
</dbReference>
<feature type="domain" description="F-box" evidence="1">
    <location>
        <begin position="19"/>
        <end position="55"/>
    </location>
</feature>
<evidence type="ECO:0000313" key="3">
    <source>
        <dbReference type="Proteomes" id="UP000237438"/>
    </source>
</evidence>
<dbReference type="SMART" id="SM00256">
    <property type="entry name" value="FBOX"/>
    <property type="match status" value="2"/>
</dbReference>
<feature type="domain" description="F-box" evidence="1">
    <location>
        <begin position="530"/>
        <end position="566"/>
    </location>
</feature>
<keyword evidence="3" id="KW-1185">Reference proteome</keyword>
<reference evidence="2 3" key="1">
    <citation type="submission" date="2017-10" db="EMBL/GenBank/DDBJ databases">
        <title>Development of genomic resources for the powdery mildew, Erysiphe pulchra.</title>
        <authorList>
            <person name="Wadl P.A."/>
            <person name="Mack B.M."/>
            <person name="Moore G."/>
            <person name="Beltz S.B."/>
        </authorList>
    </citation>
    <scope>NUCLEOTIDE SEQUENCE [LARGE SCALE GENOMIC DNA]</scope>
    <source>
        <strain evidence="2">Cflorida</strain>
    </source>
</reference>
<gene>
    <name evidence="2" type="ORF">EPUL_003695</name>
</gene>
<dbReference type="PROSITE" id="PS50181">
    <property type="entry name" value="FBOX"/>
    <property type="match status" value="2"/>
</dbReference>
<dbReference type="InterPro" id="IPR001810">
    <property type="entry name" value="F-box_dom"/>
</dbReference>
<protein>
    <recommendedName>
        <fullName evidence="1">F-box domain-containing protein</fullName>
    </recommendedName>
</protein>
<dbReference type="Pfam" id="PF00646">
    <property type="entry name" value="F-box"/>
    <property type="match status" value="2"/>
</dbReference>
<dbReference type="InterPro" id="IPR050796">
    <property type="entry name" value="SCF_F-box_component"/>
</dbReference>
<evidence type="ECO:0000313" key="2">
    <source>
        <dbReference type="EMBL" id="POS83894.1"/>
    </source>
</evidence>
<sequence length="784" mass="91978">MFLPKENLMENFQSIKQCNSIFEKVPYELRAKITDDLYLEDLLRLRLVCQSWYRVFCSTNICIHAIKKYFPLSIDYYYEKSGLNCTELEESRKKEDWLQRFIKNRIRREHGIASRSFDLDQNLWEGDFKFRYTNGRVVFHSMHGFTIEDLITRQQYNLVNPRHAILMPNWQLSDSYLLVPFTNSSSLPFERELVAWDLVSKQMHSIPLFERVKSLSGYKNRVGIVTISSTDTINLIKSYIWHVGGVLTRLQQTKQRINASGDQIVTTDIFFPILEKDVVFFVYQTRLASSLMTEKYGTRVTVQCFEAGVLTQTQHEVIYTLTKPEDYRSTKITNDGIICFEVLENPKSRISMDFYTHVTYDMSRKLFNRIEFHLHASFGRNLLDHKNLIWRDQIYNPSLDRIFGEMRELHVVTISKSLIDIWTGPLQSDRNSSLSFMKSSILFSETREHCSCTEVGALNIDALAWSRRVWGDDSFLILNLEGNLKVWQFDDLGLEPTRQTLNDLPQHLETSEIFYIRSLLNDIQVSLPGNQLFRKLPTQVYLNILDDLDLEDLLRLRLVCPSWYSIFCSVDVSTHAVKKHFPLPIDYYYKKSSLDCTEIVESRNKEDWLQRFIINRIRRERGISSKSFVLNENNDSRIDSLNLCYSNGRIATLNPDGFTVEDLITRQKSIFPVTQYLTYLNWQLSDRYLIIPYDHISEVELVAWNLVSRRKFSTPIFDQVFSISAYQDQIGIITSLAHNKPDSFKSYIWDLENAIKLLVEVEIKPDIAKEEILAANIFFHILDK</sequence>
<dbReference type="AlphaFoldDB" id="A0A2S4PPF9"/>
<feature type="non-terminal residue" evidence="2">
    <location>
        <position position="784"/>
    </location>
</feature>
<evidence type="ECO:0000259" key="1">
    <source>
        <dbReference type="PROSITE" id="PS50181"/>
    </source>
</evidence>
<comment type="caution">
    <text evidence="2">The sequence shown here is derived from an EMBL/GenBank/DDBJ whole genome shotgun (WGS) entry which is preliminary data.</text>
</comment>
<organism evidence="2 3">
    <name type="scientific">Erysiphe pulchra</name>
    <dbReference type="NCBI Taxonomy" id="225359"/>
    <lineage>
        <taxon>Eukaryota</taxon>
        <taxon>Fungi</taxon>
        <taxon>Dikarya</taxon>
        <taxon>Ascomycota</taxon>
        <taxon>Pezizomycotina</taxon>
        <taxon>Leotiomycetes</taxon>
        <taxon>Erysiphales</taxon>
        <taxon>Erysiphaceae</taxon>
        <taxon>Erysiphe</taxon>
    </lineage>
</organism>
<proteinExistence type="predicted"/>
<dbReference type="OrthoDB" id="3596058at2759"/>
<dbReference type="InterPro" id="IPR036047">
    <property type="entry name" value="F-box-like_dom_sf"/>
</dbReference>
<dbReference type="SUPFAM" id="SSF81383">
    <property type="entry name" value="F-box domain"/>
    <property type="match status" value="2"/>
</dbReference>
<name>A0A2S4PPF9_9PEZI</name>
<dbReference type="PANTHER" id="PTHR31672:SF2">
    <property type="entry name" value="F-BOX DOMAIN-CONTAINING PROTEIN"/>
    <property type="match status" value="1"/>
</dbReference>